<evidence type="ECO:0000259" key="3">
    <source>
        <dbReference type="Pfam" id="PF10559"/>
    </source>
</evidence>
<dbReference type="GO" id="GO:0015031">
    <property type="term" value="P:protein transport"/>
    <property type="evidence" value="ECO:0007669"/>
    <property type="project" value="InterPro"/>
</dbReference>
<keyword evidence="5" id="KW-1185">Reference proteome</keyword>
<dbReference type="eggNOG" id="KOG1373">
    <property type="taxonomic scope" value="Eukaryota"/>
</dbReference>
<dbReference type="GO" id="GO:0006614">
    <property type="term" value="P:SRP-dependent cotranslational protein targeting to membrane"/>
    <property type="evidence" value="ECO:0007669"/>
    <property type="project" value="EnsemblFungi"/>
</dbReference>
<evidence type="ECO:0000313" key="5">
    <source>
        <dbReference type="Proteomes" id="UP000000689"/>
    </source>
</evidence>
<comment type="similarity">
    <text evidence="1">Belongs to the SecY/SEC61-alpha family.</text>
</comment>
<feature type="domain" description="Translocon Sec61/SecY plug" evidence="3">
    <location>
        <begin position="41"/>
        <end position="76"/>
    </location>
</feature>
<evidence type="ECO:0000313" key="4">
    <source>
        <dbReference type="EMBL" id="CCD23524.1"/>
    </source>
</evidence>
<feature type="transmembrane region" description="Helical" evidence="2">
    <location>
        <begin position="83"/>
        <end position="103"/>
    </location>
</feature>
<feature type="transmembrane region" description="Helical" evidence="2">
    <location>
        <begin position="289"/>
        <end position="315"/>
    </location>
</feature>
<dbReference type="GeneID" id="11498458"/>
<dbReference type="Proteomes" id="UP000000689">
    <property type="component" value="Chromosome 2"/>
</dbReference>
<reference evidence="4 5" key="1">
    <citation type="journal article" date="2011" name="Proc. Natl. Acad. Sci. U.S.A.">
        <title>Evolutionary erosion of yeast sex chromosomes by mating-type switching accidents.</title>
        <authorList>
            <person name="Gordon J.L."/>
            <person name="Armisen D."/>
            <person name="Proux-Wera E."/>
            <person name="Oheigeartaigh S.S."/>
            <person name="Byrne K.P."/>
            <person name="Wolfe K.H."/>
        </authorList>
    </citation>
    <scope>NUCLEOTIDE SEQUENCE [LARGE SCALE GENOMIC DNA]</scope>
    <source>
        <strain evidence="5">ATCC 10597 / BCRC 20456 / CBS 421 / NBRC 0211 / NRRL Y-12639</strain>
    </source>
</reference>
<dbReference type="Gene3D" id="1.10.3370.10">
    <property type="entry name" value="SecY subunit domain"/>
    <property type="match status" value="1"/>
</dbReference>
<dbReference type="EMBL" id="HE580268">
    <property type="protein sequence ID" value="CCD23524.1"/>
    <property type="molecule type" value="Genomic_DNA"/>
</dbReference>
<feature type="transmembrane region" description="Helical" evidence="2">
    <location>
        <begin position="33"/>
        <end position="53"/>
    </location>
</feature>
<feature type="transmembrane region" description="Helical" evidence="2">
    <location>
        <begin position="148"/>
        <end position="168"/>
    </location>
</feature>
<feature type="transmembrane region" description="Helical" evidence="2">
    <location>
        <begin position="123"/>
        <end position="142"/>
    </location>
</feature>
<dbReference type="HOGENOM" id="CLU_031763_2_1_1"/>
<dbReference type="Pfam" id="PF10559">
    <property type="entry name" value="Plug_translocon"/>
    <property type="match status" value="1"/>
</dbReference>
<evidence type="ECO:0000256" key="2">
    <source>
        <dbReference type="SAM" id="Phobius"/>
    </source>
</evidence>
<sequence>MAGFRLIDVAKPFLPILPEVESPLERVPFDEKMVYTIFTALIYLFAEFPLTGISKDFQTATVNDPIYFLRGVFAASPKTLLEFGIFPIISSALLLQLLAGLKIIKVNFKIQKDRELFQTLTKLFAVSQYFILTNIFIFSGYYGANLSILQIALLNFQLCGAGLFITLLTEVVDKGFGFASGIMILNTAAVATNFIADTFGVSQIKIDAAGHTEAQGSLMNLIQSFRNKDTTILGGIIASFTRDYLPNFTTTVVVVLFAAIVCYLQSVRLELPVRSTRTRGVNNVYPIRLLNIGALALLFSYIVLFYVHIFSFILIQIVANNNQESIICKILGHYDNVNNLLAVPTFPLSLLTPPRSFFGGMVSQPLTFVVYTSFVVFTSICFASQWQNISGSSARDLAAEFKDQGITLTGRREQNIAKELDKIVPVASNTGAAMLALLAVTGELLGLKGKAAGIVIGIAGGFSLLELITLDYQQSGGQSALSSVLGAPNAGM</sequence>
<organism evidence="4 5">
    <name type="scientific">Naumovozyma dairenensis (strain ATCC 10597 / BCRC 20456 / CBS 421 / NBRC 0211 / NRRL Y-12639)</name>
    <name type="common">Saccharomyces dairenensis</name>
    <dbReference type="NCBI Taxonomy" id="1071378"/>
    <lineage>
        <taxon>Eukaryota</taxon>
        <taxon>Fungi</taxon>
        <taxon>Dikarya</taxon>
        <taxon>Ascomycota</taxon>
        <taxon>Saccharomycotina</taxon>
        <taxon>Saccharomycetes</taxon>
        <taxon>Saccharomycetales</taxon>
        <taxon>Saccharomycetaceae</taxon>
        <taxon>Naumovozyma</taxon>
    </lineage>
</organism>
<dbReference type="InterPro" id="IPR002208">
    <property type="entry name" value="SecY/SEC61-alpha"/>
</dbReference>
<keyword evidence="2" id="KW-0472">Membrane</keyword>
<dbReference type="Pfam" id="PF00344">
    <property type="entry name" value="SecY"/>
    <property type="match status" value="1"/>
</dbReference>
<gene>
    <name evidence="4" type="primary">NDAI0B04900</name>
    <name evidence="4" type="ordered locus">NDAI_0B04900</name>
</gene>
<keyword evidence="2" id="KW-0812">Transmembrane</keyword>
<dbReference type="AlphaFoldDB" id="G0W6W3"/>
<proteinExistence type="inferred from homology"/>
<dbReference type="PANTHER" id="PTHR10906">
    <property type="entry name" value="SECY/SEC61-ALPHA FAMILY MEMBER"/>
    <property type="match status" value="1"/>
</dbReference>
<feature type="transmembrane region" description="Helical" evidence="2">
    <location>
        <begin position="248"/>
        <end position="269"/>
    </location>
</feature>
<dbReference type="InterPro" id="IPR023201">
    <property type="entry name" value="SecY_dom_sf"/>
</dbReference>
<dbReference type="GO" id="GO:0071261">
    <property type="term" value="C:Ssh1 translocon complex"/>
    <property type="evidence" value="ECO:0007669"/>
    <property type="project" value="EnsemblFungi"/>
</dbReference>
<dbReference type="SUPFAM" id="SSF103491">
    <property type="entry name" value="Preprotein translocase SecY subunit"/>
    <property type="match status" value="1"/>
</dbReference>
<name>G0W6W3_NAUDC</name>
<feature type="transmembrane region" description="Helical" evidence="2">
    <location>
        <begin position="368"/>
        <end position="386"/>
    </location>
</feature>
<evidence type="ECO:0000256" key="1">
    <source>
        <dbReference type="RuleBase" id="RU004349"/>
    </source>
</evidence>
<feature type="transmembrane region" description="Helical" evidence="2">
    <location>
        <begin position="175"/>
        <end position="196"/>
    </location>
</feature>
<dbReference type="OrthoDB" id="420669at2759"/>
<dbReference type="GO" id="GO:0005048">
    <property type="term" value="F:signal sequence binding"/>
    <property type="evidence" value="ECO:0007669"/>
    <property type="project" value="EnsemblFungi"/>
</dbReference>
<keyword evidence="2" id="KW-1133">Transmembrane helix</keyword>
<accession>G0W6W3</accession>
<dbReference type="KEGG" id="ndi:NDAI_0B04900"/>
<dbReference type="PIRSF" id="PIRSF004557">
    <property type="entry name" value="SecY"/>
    <property type="match status" value="1"/>
</dbReference>
<dbReference type="RefSeq" id="XP_003668767.1">
    <property type="nucleotide sequence ID" value="XM_003668719.1"/>
</dbReference>
<protein>
    <recommendedName>
        <fullName evidence="3">Translocon Sec61/SecY plug domain-containing protein</fullName>
    </recommendedName>
</protein>
<dbReference type="OMA" id="QAYCHIK"/>
<dbReference type="STRING" id="1071378.G0W6W3"/>
<dbReference type="InterPro" id="IPR019561">
    <property type="entry name" value="Translocon_Sec61/SecY_plug_dom"/>
</dbReference>